<keyword evidence="3" id="KW-1185">Reference proteome</keyword>
<gene>
    <name evidence="2" type="ORF">SAMN05421553_1342</name>
</gene>
<dbReference type="Proteomes" id="UP000242849">
    <property type="component" value="Unassembled WGS sequence"/>
</dbReference>
<accession>A0A1H4UWW5</accession>
<dbReference type="OrthoDB" id="7016405at2"/>
<dbReference type="STRING" id="53406.SAMN05421553_1342"/>
<evidence type="ECO:0000313" key="3">
    <source>
        <dbReference type="Proteomes" id="UP000242849"/>
    </source>
</evidence>
<proteinExistence type="predicted"/>
<evidence type="ECO:0000313" key="2">
    <source>
        <dbReference type="EMBL" id="SEC72721.1"/>
    </source>
</evidence>
<dbReference type="EMBL" id="FNSC01000001">
    <property type="protein sequence ID" value="SEC72721.1"/>
    <property type="molecule type" value="Genomic_DNA"/>
</dbReference>
<dbReference type="RefSeq" id="WP_090378237.1">
    <property type="nucleotide sequence ID" value="NZ_FNSC01000001.1"/>
</dbReference>
<feature type="region of interest" description="Disordered" evidence="1">
    <location>
        <begin position="37"/>
        <end position="59"/>
    </location>
</feature>
<sequence length="59" mass="6504">MNTTQHASTCQVHSHPALNPSHIFEVRRLARDAGCQYVTREQRRRAQPSSTGPFGGDAA</sequence>
<feature type="compositionally biased region" description="Polar residues" evidence="1">
    <location>
        <begin position="1"/>
        <end position="12"/>
    </location>
</feature>
<dbReference type="AlphaFoldDB" id="A0A1H4UWW5"/>
<name>A0A1H4UWW5_PSEAG</name>
<evidence type="ECO:0000256" key="1">
    <source>
        <dbReference type="SAM" id="MobiDB-lite"/>
    </source>
</evidence>
<reference evidence="3" key="1">
    <citation type="submission" date="2016-10" db="EMBL/GenBank/DDBJ databases">
        <authorList>
            <person name="Varghese N."/>
            <person name="Submissions S."/>
        </authorList>
    </citation>
    <scope>NUCLEOTIDE SEQUENCE [LARGE SCALE GENOMIC DNA]</scope>
    <source>
        <strain evidence="3">DSM 12111</strain>
    </source>
</reference>
<protein>
    <submittedName>
        <fullName evidence="2">Uncharacterized protein</fullName>
    </submittedName>
</protein>
<organism evidence="2 3">
    <name type="scientific">Pseudomonas anguilliseptica</name>
    <dbReference type="NCBI Taxonomy" id="53406"/>
    <lineage>
        <taxon>Bacteria</taxon>
        <taxon>Pseudomonadati</taxon>
        <taxon>Pseudomonadota</taxon>
        <taxon>Gammaproteobacteria</taxon>
        <taxon>Pseudomonadales</taxon>
        <taxon>Pseudomonadaceae</taxon>
        <taxon>Pseudomonas</taxon>
    </lineage>
</organism>
<feature type="region of interest" description="Disordered" evidence="1">
    <location>
        <begin position="1"/>
        <end position="20"/>
    </location>
</feature>